<feature type="region of interest" description="Disordered" evidence="6">
    <location>
        <begin position="94"/>
        <end position="113"/>
    </location>
</feature>
<evidence type="ECO:0000256" key="3">
    <source>
        <dbReference type="ARBA" id="ARBA00022695"/>
    </source>
</evidence>
<dbReference type="Pfam" id="PF02457">
    <property type="entry name" value="DAC"/>
    <property type="match status" value="1"/>
</dbReference>
<feature type="compositionally biased region" description="Basic and acidic residues" evidence="6">
    <location>
        <begin position="94"/>
        <end position="109"/>
    </location>
</feature>
<accession>A0A0J9TKP2</accession>
<name>A0A0J9TKP2_PLAVI</name>
<dbReference type="PROSITE" id="PS51794">
    <property type="entry name" value="DAC"/>
    <property type="match status" value="1"/>
</dbReference>
<evidence type="ECO:0000259" key="7">
    <source>
        <dbReference type="PROSITE" id="PS51794"/>
    </source>
</evidence>
<dbReference type="InterPro" id="IPR036888">
    <property type="entry name" value="DNA_integrity_DisA_N_sf"/>
</dbReference>
<dbReference type="Proteomes" id="UP000053239">
    <property type="component" value="Unassembled WGS sequence"/>
</dbReference>
<keyword evidence="3" id="KW-0548">Nucleotidyltransferase</keyword>
<dbReference type="AlphaFoldDB" id="A0A0J9TKP2"/>
<dbReference type="NCBIfam" id="NF038327">
    <property type="entry name" value="c-di-AMP_CdaM"/>
    <property type="match status" value="1"/>
</dbReference>
<evidence type="ECO:0000256" key="6">
    <source>
        <dbReference type="SAM" id="MobiDB-lite"/>
    </source>
</evidence>
<feature type="domain" description="DAC" evidence="7">
    <location>
        <begin position="104"/>
        <end position="255"/>
    </location>
</feature>
<keyword evidence="5" id="KW-0067">ATP-binding</keyword>
<dbReference type="GO" id="GO:0106408">
    <property type="term" value="F:diadenylate cyclase activity"/>
    <property type="evidence" value="ECO:0007669"/>
    <property type="project" value="UniProtKB-EC"/>
</dbReference>
<evidence type="ECO:0000256" key="1">
    <source>
        <dbReference type="ARBA" id="ARBA00000877"/>
    </source>
</evidence>
<dbReference type="Gene3D" id="1.25.60.10">
    <property type="entry name" value="MgtE N-terminal domain-like"/>
    <property type="match status" value="1"/>
</dbReference>
<gene>
    <name evidence="8" type="ORF">PVNG_02443</name>
</gene>
<dbReference type="Gene3D" id="3.40.1700.10">
    <property type="entry name" value="DNA integrity scanning protein, DisA, N-terminal domain"/>
    <property type="match status" value="1"/>
</dbReference>
<evidence type="ECO:0000313" key="9">
    <source>
        <dbReference type="Proteomes" id="UP000053239"/>
    </source>
</evidence>
<dbReference type="SUPFAM" id="SSF143597">
    <property type="entry name" value="YojJ-like"/>
    <property type="match status" value="1"/>
</dbReference>
<dbReference type="InterPro" id="IPR006668">
    <property type="entry name" value="Mg_transptr_MgtE_intracell_dom"/>
</dbReference>
<dbReference type="PANTHER" id="PTHR34185">
    <property type="entry name" value="DIADENYLATE CYCLASE"/>
    <property type="match status" value="1"/>
</dbReference>
<evidence type="ECO:0000313" key="8">
    <source>
        <dbReference type="EMBL" id="KMZ96305.1"/>
    </source>
</evidence>
<organism evidence="8 9">
    <name type="scientific">Plasmodium vivax North Korean</name>
    <dbReference type="NCBI Taxonomy" id="1035514"/>
    <lineage>
        <taxon>Eukaryota</taxon>
        <taxon>Sar</taxon>
        <taxon>Alveolata</taxon>
        <taxon>Apicomplexa</taxon>
        <taxon>Aconoidasida</taxon>
        <taxon>Haemosporida</taxon>
        <taxon>Plasmodiidae</taxon>
        <taxon>Plasmodium</taxon>
        <taxon>Plasmodium (Plasmodium)</taxon>
    </lineage>
</organism>
<comment type="catalytic activity">
    <reaction evidence="1">
        <text>2 ATP = 3',3'-c-di-AMP + 2 diphosphate</text>
        <dbReference type="Rhea" id="RHEA:35655"/>
        <dbReference type="ChEBI" id="CHEBI:30616"/>
        <dbReference type="ChEBI" id="CHEBI:33019"/>
        <dbReference type="ChEBI" id="CHEBI:71500"/>
        <dbReference type="EC" id="2.7.7.85"/>
    </reaction>
</comment>
<dbReference type="InterPro" id="IPR003390">
    <property type="entry name" value="DNA_integrity_scan_DisA_N"/>
</dbReference>
<proteinExistence type="predicted"/>
<dbReference type="GO" id="GO:0004016">
    <property type="term" value="F:adenylate cyclase activity"/>
    <property type="evidence" value="ECO:0007669"/>
    <property type="project" value="TreeGrafter"/>
</dbReference>
<dbReference type="Pfam" id="PF03448">
    <property type="entry name" value="MgtE_N"/>
    <property type="match status" value="1"/>
</dbReference>
<keyword evidence="4" id="KW-0547">Nucleotide-binding</keyword>
<dbReference type="InterPro" id="IPR050338">
    <property type="entry name" value="DisA"/>
</dbReference>
<dbReference type="SUPFAM" id="SSF158791">
    <property type="entry name" value="MgtE N-terminal domain-like"/>
    <property type="match status" value="1"/>
</dbReference>
<evidence type="ECO:0000256" key="2">
    <source>
        <dbReference type="ARBA" id="ARBA00022679"/>
    </source>
</evidence>
<dbReference type="PANTHER" id="PTHR34185:SF1">
    <property type="entry name" value="DIADENYLATE CYCLASE"/>
    <property type="match status" value="1"/>
</dbReference>
<dbReference type="InterPro" id="IPR038076">
    <property type="entry name" value="MgtE_N_sf"/>
</dbReference>
<dbReference type="GO" id="GO:0005524">
    <property type="term" value="F:ATP binding"/>
    <property type="evidence" value="ECO:0007669"/>
    <property type="project" value="UniProtKB-KW"/>
</dbReference>
<dbReference type="EMBL" id="KQ235637">
    <property type="protein sequence ID" value="KMZ96305.1"/>
    <property type="molecule type" value="Genomic_DNA"/>
</dbReference>
<keyword evidence="2" id="KW-0808">Transferase</keyword>
<evidence type="ECO:0000256" key="4">
    <source>
        <dbReference type="ARBA" id="ARBA00022741"/>
    </source>
</evidence>
<evidence type="ECO:0000256" key="5">
    <source>
        <dbReference type="ARBA" id="ARBA00022840"/>
    </source>
</evidence>
<protein>
    <recommendedName>
        <fullName evidence="7">DAC domain-containing protein</fullName>
    </recommendedName>
</protein>
<sequence>MSDGRDEKLVITLKIRKKLYEDLSTQLETLKVKSATDVQNISTVEDLIVFYLDHLTLEGEKMKKLEKKMQDIFNTLKEKGIDMLDLFNLMGDRSKDEEEETQKKPEPSREKKKNISVSEFENFTYLLSEVLLKFSRRKVGSLIVIEKYQNLQKFITLGYEVKSKFFPEFLFNIFLNKESSMHDGGVIIRGLEIRSISSYFPISSDKNIPNEYGSRHRAALGITSRTDALAFLVSETSGKIMLAKEGKIEEASRDNLSLLVKKNNSEKISSKTLTRLSRFYEMKNYAGIKDLVRSTSIQELVKSLEKLANYDLINITLLALDATQMGDFFLSFSNEHRIGILSSIKPPLLSKILEQLHADQVSEILSVVDKKLSRKIIFLSSPELRKELETIGSFSYSQVGSIMNTSIITLPDKYKVSQALSYIKKKRGKIEIGEDLFVVN</sequence>
<reference evidence="8 9" key="1">
    <citation type="submission" date="2011-09" db="EMBL/GenBank/DDBJ databases">
        <title>The Genome Sequence of Plasmodium vivax North Korean.</title>
        <authorList>
            <consortium name="The Broad Institute Genome Sequencing Platform"/>
            <consortium name="The Broad Institute Genome Sequencing Center for Infectious Disease"/>
            <person name="Neafsey D."/>
            <person name="Carlton J."/>
            <person name="Barnwell J."/>
            <person name="Collins W."/>
            <person name="Escalante A."/>
            <person name="Mullikin J."/>
            <person name="Saul A."/>
            <person name="Guigo R."/>
            <person name="Camara F."/>
            <person name="Young S.K."/>
            <person name="Zeng Q."/>
            <person name="Gargeya S."/>
            <person name="Fitzgerald M."/>
            <person name="Haas B."/>
            <person name="Abouelleil A."/>
            <person name="Alvarado L."/>
            <person name="Arachchi H.M."/>
            <person name="Berlin A."/>
            <person name="Brown A."/>
            <person name="Chapman S.B."/>
            <person name="Chen Z."/>
            <person name="Dunbar C."/>
            <person name="Freedman E."/>
            <person name="Gearin G."/>
            <person name="Gellesch M."/>
            <person name="Goldberg J."/>
            <person name="Griggs A."/>
            <person name="Gujja S."/>
            <person name="Heiman D."/>
            <person name="Howarth C."/>
            <person name="Larson L."/>
            <person name="Lui A."/>
            <person name="MacDonald P.J.P."/>
            <person name="Montmayeur A."/>
            <person name="Murphy C."/>
            <person name="Neiman D."/>
            <person name="Pearson M."/>
            <person name="Priest M."/>
            <person name="Roberts A."/>
            <person name="Saif S."/>
            <person name="Shea T."/>
            <person name="Shenoy N."/>
            <person name="Sisk P."/>
            <person name="Stolte C."/>
            <person name="Sykes S."/>
            <person name="Wortman J."/>
            <person name="Nusbaum C."/>
            <person name="Birren B."/>
        </authorList>
    </citation>
    <scope>NUCLEOTIDE SEQUENCE [LARGE SCALE GENOMIC DNA]</scope>
    <source>
        <strain evidence="8 9">North Korean</strain>
    </source>
</reference>